<dbReference type="InterPro" id="IPR001647">
    <property type="entry name" value="HTH_TetR"/>
</dbReference>
<dbReference type="SUPFAM" id="SSF46689">
    <property type="entry name" value="Homeodomain-like"/>
    <property type="match status" value="1"/>
</dbReference>
<dbReference type="PANTHER" id="PTHR47506:SF3">
    <property type="entry name" value="HTH-TYPE TRANSCRIPTIONAL REGULATOR LMRA"/>
    <property type="match status" value="1"/>
</dbReference>
<keyword evidence="1" id="KW-0805">Transcription regulation</keyword>
<evidence type="ECO:0000313" key="7">
    <source>
        <dbReference type="Proteomes" id="UP000005808"/>
    </source>
</evidence>
<dbReference type="Gene3D" id="1.10.357.10">
    <property type="entry name" value="Tetracycline Repressor, domain 2"/>
    <property type="match status" value="1"/>
</dbReference>
<dbReference type="Proteomes" id="UP000005808">
    <property type="component" value="Unassembled WGS sequence"/>
</dbReference>
<dbReference type="InterPro" id="IPR009057">
    <property type="entry name" value="Homeodomain-like_sf"/>
</dbReference>
<dbReference type="GO" id="GO:0003677">
    <property type="term" value="F:DNA binding"/>
    <property type="evidence" value="ECO:0007669"/>
    <property type="project" value="UniProtKB-UniRule"/>
</dbReference>
<sequence length="86" mass="9683">MVMHTRRTEDFHERLLEAGVALFAETGYHGTGVKDIVERAGVPKGSLYNYFDSKEAFGAAMLLHYADEQAAEQCKEKRINAELYVS</sequence>
<comment type="caution">
    <text evidence="6">The sequence shown here is derived from an EMBL/GenBank/DDBJ whole genome shotgun (WGS) entry which is preliminary data.</text>
</comment>
<evidence type="ECO:0000256" key="1">
    <source>
        <dbReference type="ARBA" id="ARBA00023015"/>
    </source>
</evidence>
<dbReference type="PROSITE" id="PS50977">
    <property type="entry name" value="HTH_TETR_2"/>
    <property type="match status" value="1"/>
</dbReference>
<accession>H1S1Y5</accession>
<evidence type="ECO:0000259" key="5">
    <source>
        <dbReference type="PROSITE" id="PS50977"/>
    </source>
</evidence>
<keyword evidence="2 4" id="KW-0238">DNA-binding</keyword>
<dbReference type="PANTHER" id="PTHR47506">
    <property type="entry name" value="TRANSCRIPTIONAL REGULATORY PROTEIN"/>
    <property type="match status" value="1"/>
</dbReference>
<dbReference type="PATRIC" id="fig|1127483.3.peg.1691"/>
<feature type="domain" description="HTH tetR-type" evidence="5">
    <location>
        <begin position="9"/>
        <end position="69"/>
    </location>
</feature>
<gene>
    <name evidence="6" type="ORF">OR16_08437</name>
</gene>
<dbReference type="AlphaFoldDB" id="H1S1Y5"/>
<name>H1S1Y5_9BURK</name>
<evidence type="ECO:0000256" key="3">
    <source>
        <dbReference type="ARBA" id="ARBA00023163"/>
    </source>
</evidence>
<organism evidence="6 7">
    <name type="scientific">Cupriavidus basilensis OR16</name>
    <dbReference type="NCBI Taxonomy" id="1127483"/>
    <lineage>
        <taxon>Bacteria</taxon>
        <taxon>Pseudomonadati</taxon>
        <taxon>Pseudomonadota</taxon>
        <taxon>Betaproteobacteria</taxon>
        <taxon>Burkholderiales</taxon>
        <taxon>Burkholderiaceae</taxon>
        <taxon>Cupriavidus</taxon>
    </lineage>
</organism>
<evidence type="ECO:0000313" key="6">
    <source>
        <dbReference type="EMBL" id="EHP43479.1"/>
    </source>
</evidence>
<dbReference type="PRINTS" id="PR00455">
    <property type="entry name" value="HTHTETR"/>
</dbReference>
<keyword evidence="3" id="KW-0804">Transcription</keyword>
<protein>
    <submittedName>
        <fullName evidence="6">TetR family transcriptional regulator</fullName>
    </submittedName>
</protein>
<reference evidence="6 7" key="1">
    <citation type="journal article" date="2012" name="J. Bacteriol.">
        <title>De Novo Genome Project of Cupriavidus basilensis OR16.</title>
        <authorList>
            <person name="Cserhati M."/>
            <person name="Kriszt B."/>
            <person name="Szoboszlay S."/>
            <person name="Toth A."/>
            <person name="Szabo I."/>
            <person name="Tancsics A."/>
            <person name="Nagy I."/>
            <person name="Horvath B."/>
            <person name="Nagy I."/>
            <person name="Kukolya J."/>
        </authorList>
    </citation>
    <scope>NUCLEOTIDE SEQUENCE [LARGE SCALE GENOMIC DNA]</scope>
    <source>
        <strain evidence="6 7">OR16</strain>
    </source>
</reference>
<evidence type="ECO:0000256" key="4">
    <source>
        <dbReference type="PROSITE-ProRule" id="PRU00335"/>
    </source>
</evidence>
<dbReference type="RefSeq" id="WP_006157406.1">
    <property type="nucleotide sequence ID" value="NZ_AHJE01000018.1"/>
</dbReference>
<dbReference type="Pfam" id="PF00440">
    <property type="entry name" value="TetR_N"/>
    <property type="match status" value="1"/>
</dbReference>
<evidence type="ECO:0000256" key="2">
    <source>
        <dbReference type="ARBA" id="ARBA00023125"/>
    </source>
</evidence>
<proteinExistence type="predicted"/>
<feature type="DNA-binding region" description="H-T-H motif" evidence="4">
    <location>
        <begin position="32"/>
        <end position="51"/>
    </location>
</feature>
<dbReference type="EMBL" id="AHJE01000018">
    <property type="protein sequence ID" value="EHP43479.1"/>
    <property type="molecule type" value="Genomic_DNA"/>
</dbReference>